<dbReference type="Gene3D" id="2.60.40.10">
    <property type="entry name" value="Immunoglobulins"/>
    <property type="match status" value="1"/>
</dbReference>
<dbReference type="Pfam" id="PF07495">
    <property type="entry name" value="Y_Y_Y"/>
    <property type="match status" value="1"/>
</dbReference>
<keyword evidence="2" id="KW-1133">Transmembrane helix</keyword>
<dbReference type="RefSeq" id="WP_229341453.1">
    <property type="nucleotide sequence ID" value="NZ_JAJBZG010000005.1"/>
</dbReference>
<feature type="transmembrane region" description="Helical" evidence="2">
    <location>
        <begin position="729"/>
        <end position="750"/>
    </location>
</feature>
<keyword evidence="6" id="KW-1185">Reference proteome</keyword>
<keyword evidence="2" id="KW-0472">Membrane</keyword>
<evidence type="ECO:0000313" key="6">
    <source>
        <dbReference type="Proteomes" id="UP001139414"/>
    </source>
</evidence>
<evidence type="ECO:0000259" key="4">
    <source>
        <dbReference type="SMART" id="SM00421"/>
    </source>
</evidence>
<organism evidence="5 6">
    <name type="scientific">Christiangramia sediminis</name>
    <dbReference type="NCBI Taxonomy" id="2881336"/>
    <lineage>
        <taxon>Bacteria</taxon>
        <taxon>Pseudomonadati</taxon>
        <taxon>Bacteroidota</taxon>
        <taxon>Flavobacteriia</taxon>
        <taxon>Flavobacteriales</taxon>
        <taxon>Flavobacteriaceae</taxon>
        <taxon>Christiangramia</taxon>
    </lineage>
</organism>
<dbReference type="SUPFAM" id="SSF46894">
    <property type="entry name" value="C-terminal effector domain of the bipartite response regulators"/>
    <property type="match status" value="1"/>
</dbReference>
<dbReference type="GO" id="GO:0003677">
    <property type="term" value="F:DNA binding"/>
    <property type="evidence" value="ECO:0007669"/>
    <property type="project" value="InterPro"/>
</dbReference>
<keyword evidence="2" id="KW-0812">Transmembrane</keyword>
<name>A0A9X1RYS3_9FLAO</name>
<protein>
    <submittedName>
        <fullName evidence="5">LuxR C-terminal-related transcriptional regulator</fullName>
    </submittedName>
</protein>
<feature type="signal peptide" evidence="3">
    <location>
        <begin position="1"/>
        <end position="19"/>
    </location>
</feature>
<feature type="coiled-coil region" evidence="1">
    <location>
        <begin position="766"/>
        <end position="798"/>
    </location>
</feature>
<dbReference type="Gene3D" id="2.130.10.10">
    <property type="entry name" value="YVTN repeat-like/Quinoprotein amine dehydrogenase"/>
    <property type="match status" value="2"/>
</dbReference>
<evidence type="ECO:0000256" key="2">
    <source>
        <dbReference type="SAM" id="Phobius"/>
    </source>
</evidence>
<dbReference type="GO" id="GO:0006355">
    <property type="term" value="P:regulation of DNA-templated transcription"/>
    <property type="evidence" value="ECO:0007669"/>
    <property type="project" value="InterPro"/>
</dbReference>
<evidence type="ECO:0000256" key="1">
    <source>
        <dbReference type="SAM" id="Coils"/>
    </source>
</evidence>
<dbReference type="InterPro" id="IPR011123">
    <property type="entry name" value="Y_Y_Y"/>
</dbReference>
<proteinExistence type="predicted"/>
<comment type="caution">
    <text evidence="5">The sequence shown here is derived from an EMBL/GenBank/DDBJ whole genome shotgun (WGS) entry which is preliminary data.</text>
</comment>
<feature type="domain" description="HTH luxR-type" evidence="4">
    <location>
        <begin position="868"/>
        <end position="925"/>
    </location>
</feature>
<dbReference type="SMART" id="SM00421">
    <property type="entry name" value="HTH_LUXR"/>
    <property type="match status" value="1"/>
</dbReference>
<feature type="chain" id="PRO_5040805783" evidence="3">
    <location>
        <begin position="20"/>
        <end position="928"/>
    </location>
</feature>
<dbReference type="InterPro" id="IPR013783">
    <property type="entry name" value="Ig-like_fold"/>
</dbReference>
<dbReference type="Gene3D" id="1.10.10.10">
    <property type="entry name" value="Winged helix-like DNA-binding domain superfamily/Winged helix DNA-binding domain"/>
    <property type="match status" value="1"/>
</dbReference>
<dbReference type="InterPro" id="IPR036388">
    <property type="entry name" value="WH-like_DNA-bd_sf"/>
</dbReference>
<dbReference type="EMBL" id="JAJBZG010000005">
    <property type="protein sequence ID" value="MCB7482044.1"/>
    <property type="molecule type" value="Genomic_DNA"/>
</dbReference>
<dbReference type="AlphaFoldDB" id="A0A9X1RYS3"/>
<reference evidence="5" key="1">
    <citation type="submission" date="2021-10" db="EMBL/GenBank/DDBJ databases">
        <title>Gramella sp. ASW11-100T, isolated from marine sediment.</title>
        <authorList>
            <person name="Xia C."/>
        </authorList>
    </citation>
    <scope>NUCLEOTIDE SEQUENCE</scope>
    <source>
        <strain evidence="5">ASW11-100</strain>
    </source>
</reference>
<accession>A0A9X1RYS3</accession>
<evidence type="ECO:0000256" key="3">
    <source>
        <dbReference type="SAM" id="SignalP"/>
    </source>
</evidence>
<sequence>MSKKLTFIVVLFSFITCFSQELPPVINFGPNQYSAGNQNWMIDQDNNKNLYFANSTGLLEYNGENWDLYPVPNNTIVRSLKVVGERIYTGAYMEAGYWERNDFGKLQYTSLVPKFSGSISDGEQFWDIEFLDELVIFRSFGGIYFYDQHQDVITKMKNPLGKPISGIFKLENELYFQLVGAGLFKFTNGNPEMVISFEELGDKAIMHLYRKEQDLRIISGTSEFFIWNGTNLLNEEQQFNTEFGNPNILDAVDLENGGIVLGTVGKGIVQLDTEGAIVNIFNQENILMNNTVLDLFLDDTGNIWAGLDYGISNIDLKSSFLSFQDNRGEIGSVYASYEHDGNLYLGTNQGLYYKKKGQDNFRLIQGTGGQVWFIDKVGEDILCGHNSGTFTIDGENAKKITDRLGTWLIKEYDDNIYVQGHYNGISFLKKTASGFEVFPMLENFPHSSKFIEVDENKNIWVSNEHKGVFKMQVNDSLSQIEDIQNYTFSNESGITSSLFKYNDTLYYSSKETVYQFSKTKNDFSPDNLINEMISDIDRVSGKIITEENHEKLWGFAREGVFYIEPSQLSKTYDLNLIFIDQDFRNIAVGYENISTFSDSEYLLGIANGYMRFKDLKVIDPDVSIRLNSVEVSALDAVPEKVKVNESGIFDFKRNNISIMFSAPIHKKYHEALYSYRLLGLSPNWSEWSNSPAANFKNLGFGDYTFEVKAKIGNDQTQVETYEFSIDRPLYLSPLALVGYFLLFLFSLFLIHILNKRHHQKNVAENERSLKMKNLEAEQEIIKLRNEKLEQDMANKNRELAVSTMSLIKKNEFLTSIKDKLEQSEDSSKVKSVIQTIDKDISEEDNWKFFKKAFSNADKDFFKKVKNKHPELTSNDLKLCAYLRLNLSSKEIAPLLNISVKSVEIKRYRLRKKMNLDRETNLTDYILAL</sequence>
<dbReference type="Proteomes" id="UP001139414">
    <property type="component" value="Unassembled WGS sequence"/>
</dbReference>
<keyword evidence="1" id="KW-0175">Coiled coil</keyword>
<dbReference type="InterPro" id="IPR016032">
    <property type="entry name" value="Sig_transdc_resp-reg_C-effctor"/>
</dbReference>
<gene>
    <name evidence="5" type="ORF">LGQ90_12295</name>
</gene>
<evidence type="ECO:0000313" key="5">
    <source>
        <dbReference type="EMBL" id="MCB7482044.1"/>
    </source>
</evidence>
<dbReference type="InterPro" id="IPR000792">
    <property type="entry name" value="Tscrpt_reg_LuxR_C"/>
</dbReference>
<dbReference type="SUPFAM" id="SSF63829">
    <property type="entry name" value="Calcium-dependent phosphotriesterase"/>
    <property type="match status" value="1"/>
</dbReference>
<keyword evidence="3" id="KW-0732">Signal</keyword>
<dbReference type="InterPro" id="IPR015943">
    <property type="entry name" value="WD40/YVTN_repeat-like_dom_sf"/>
</dbReference>